<dbReference type="Proteomes" id="UP000661696">
    <property type="component" value="Unassembled WGS sequence"/>
</dbReference>
<accession>A0ABS1QL49</accession>
<proteinExistence type="predicted"/>
<evidence type="ECO:0000259" key="1">
    <source>
        <dbReference type="Pfam" id="PF03724"/>
    </source>
</evidence>
<dbReference type="RefSeq" id="WP_202093755.1">
    <property type="nucleotide sequence ID" value="NZ_JAELVM010000003.1"/>
</dbReference>
<evidence type="ECO:0000313" key="2">
    <source>
        <dbReference type="EMBL" id="MBL1222956.1"/>
    </source>
</evidence>
<dbReference type="PANTHER" id="PTHR35535:SF1">
    <property type="entry name" value="HEAT SHOCK PROTEIN HSLJ"/>
    <property type="match status" value="1"/>
</dbReference>
<dbReference type="Gene3D" id="2.40.128.270">
    <property type="match status" value="1"/>
</dbReference>
<evidence type="ECO:0000313" key="3">
    <source>
        <dbReference type="Proteomes" id="UP000661696"/>
    </source>
</evidence>
<gene>
    <name evidence="2" type="ORF">JET18_19035</name>
</gene>
<name>A0ABS1QL49_9FLAO</name>
<reference evidence="2 3" key="1">
    <citation type="submission" date="2020-12" db="EMBL/GenBank/DDBJ databases">
        <title>Chryseobacterium endoalhailicus sp. nov., isolated from seed of leguminous plant.</title>
        <authorList>
            <person name="Zhang X."/>
        </authorList>
    </citation>
    <scope>NUCLEOTIDE SEQUENCE [LARGE SCALE GENOMIC DNA]</scope>
    <source>
        <strain evidence="2 3">L7</strain>
    </source>
</reference>
<organism evidence="2 3">
    <name type="scientific">Chryseobacterium endalhagicum</name>
    <dbReference type="NCBI Taxonomy" id="2797638"/>
    <lineage>
        <taxon>Bacteria</taxon>
        <taxon>Pseudomonadati</taxon>
        <taxon>Bacteroidota</taxon>
        <taxon>Flavobacteriia</taxon>
        <taxon>Flavobacteriales</taxon>
        <taxon>Weeksellaceae</taxon>
        <taxon>Chryseobacterium group</taxon>
        <taxon>Chryseobacterium</taxon>
    </lineage>
</organism>
<sequence length="142" mass="15514">MKKIFLIFGVVTALASCKTTTHVKTSNKVRVQPDLDNTAWSLIGDGQRRIPTLHIKGKKINGNTGCNNYFGTITTEASSGAFSVGKIGSTKMACPNPDAEQNFLSLLQKTNKYVINGDNLELYQAETLLLKFHVAESSHIVK</sequence>
<dbReference type="PANTHER" id="PTHR35535">
    <property type="entry name" value="HEAT SHOCK PROTEIN HSLJ"/>
    <property type="match status" value="1"/>
</dbReference>
<dbReference type="PROSITE" id="PS51257">
    <property type="entry name" value="PROKAR_LIPOPROTEIN"/>
    <property type="match status" value="1"/>
</dbReference>
<protein>
    <submittedName>
        <fullName evidence="2">META domain-containing protein</fullName>
    </submittedName>
</protein>
<dbReference type="InterPro" id="IPR005184">
    <property type="entry name" value="DUF306_Meta_HslJ"/>
</dbReference>
<dbReference type="InterPro" id="IPR053147">
    <property type="entry name" value="Hsp_HslJ-like"/>
</dbReference>
<dbReference type="EMBL" id="JAELVM010000003">
    <property type="protein sequence ID" value="MBL1222956.1"/>
    <property type="molecule type" value="Genomic_DNA"/>
</dbReference>
<dbReference type="Pfam" id="PF03724">
    <property type="entry name" value="META"/>
    <property type="match status" value="1"/>
</dbReference>
<feature type="domain" description="DUF306" evidence="1">
    <location>
        <begin position="48"/>
        <end position="129"/>
    </location>
</feature>
<keyword evidence="3" id="KW-1185">Reference proteome</keyword>
<dbReference type="InterPro" id="IPR038670">
    <property type="entry name" value="HslJ-like_sf"/>
</dbReference>
<comment type="caution">
    <text evidence="2">The sequence shown here is derived from an EMBL/GenBank/DDBJ whole genome shotgun (WGS) entry which is preliminary data.</text>
</comment>